<comment type="caution">
    <text evidence="2">The sequence shown here is derived from an EMBL/GenBank/DDBJ whole genome shotgun (WGS) entry which is preliminary data.</text>
</comment>
<name>A0AAP0RUC8_LIQFO</name>
<feature type="transmembrane region" description="Helical" evidence="1">
    <location>
        <begin position="42"/>
        <end position="61"/>
    </location>
</feature>
<proteinExistence type="predicted"/>
<dbReference type="Gene3D" id="3.30.420.40">
    <property type="match status" value="1"/>
</dbReference>
<dbReference type="Proteomes" id="UP001415857">
    <property type="component" value="Unassembled WGS sequence"/>
</dbReference>
<evidence type="ECO:0000313" key="3">
    <source>
        <dbReference type="Proteomes" id="UP001415857"/>
    </source>
</evidence>
<protein>
    <recommendedName>
        <fullName evidence="4">Glycerol kinase</fullName>
    </recommendedName>
</protein>
<keyword evidence="1" id="KW-0472">Membrane</keyword>
<dbReference type="SUPFAM" id="SSF53067">
    <property type="entry name" value="Actin-like ATPase domain"/>
    <property type="match status" value="1"/>
</dbReference>
<evidence type="ECO:0000256" key="1">
    <source>
        <dbReference type="SAM" id="Phobius"/>
    </source>
</evidence>
<keyword evidence="1" id="KW-0812">Transmembrane</keyword>
<keyword evidence="1" id="KW-1133">Transmembrane helix</keyword>
<dbReference type="EMBL" id="JBBPBK010000007">
    <property type="protein sequence ID" value="KAK9281866.1"/>
    <property type="molecule type" value="Genomic_DNA"/>
</dbReference>
<gene>
    <name evidence="2" type="ORF">L1049_004773</name>
</gene>
<evidence type="ECO:0008006" key="4">
    <source>
        <dbReference type="Google" id="ProtNLM"/>
    </source>
</evidence>
<dbReference type="InterPro" id="IPR043129">
    <property type="entry name" value="ATPase_NBD"/>
</dbReference>
<sequence length="62" mass="7029">MCFQVKDVLDSMHKDAGEKGEVKNEKGEFLLRVDGGATVNNLLMQIQSLVFVFVFVELVILW</sequence>
<reference evidence="2 3" key="1">
    <citation type="journal article" date="2024" name="Plant J.">
        <title>Genome sequences and population genomics reveal climatic adaptation and genomic divergence between two closely related sweetgum species.</title>
        <authorList>
            <person name="Xu W.Q."/>
            <person name="Ren C.Q."/>
            <person name="Zhang X.Y."/>
            <person name="Comes H.P."/>
            <person name="Liu X.H."/>
            <person name="Li Y.G."/>
            <person name="Kettle C.J."/>
            <person name="Jalonen R."/>
            <person name="Gaisberger H."/>
            <person name="Ma Y.Z."/>
            <person name="Qiu Y.X."/>
        </authorList>
    </citation>
    <scope>NUCLEOTIDE SEQUENCE [LARGE SCALE GENOMIC DNA]</scope>
    <source>
        <strain evidence="2">Hangzhou</strain>
    </source>
</reference>
<keyword evidence="3" id="KW-1185">Reference proteome</keyword>
<dbReference type="AlphaFoldDB" id="A0AAP0RUC8"/>
<accession>A0AAP0RUC8</accession>
<organism evidence="2 3">
    <name type="scientific">Liquidambar formosana</name>
    <name type="common">Formosan gum</name>
    <dbReference type="NCBI Taxonomy" id="63359"/>
    <lineage>
        <taxon>Eukaryota</taxon>
        <taxon>Viridiplantae</taxon>
        <taxon>Streptophyta</taxon>
        <taxon>Embryophyta</taxon>
        <taxon>Tracheophyta</taxon>
        <taxon>Spermatophyta</taxon>
        <taxon>Magnoliopsida</taxon>
        <taxon>eudicotyledons</taxon>
        <taxon>Gunneridae</taxon>
        <taxon>Pentapetalae</taxon>
        <taxon>Saxifragales</taxon>
        <taxon>Altingiaceae</taxon>
        <taxon>Liquidambar</taxon>
    </lineage>
</organism>
<evidence type="ECO:0000313" key="2">
    <source>
        <dbReference type="EMBL" id="KAK9281866.1"/>
    </source>
</evidence>